<proteinExistence type="inferred from homology"/>
<comment type="similarity">
    <text evidence="9">Belongs to the complex I subunit 5 family.</text>
</comment>
<dbReference type="InterPro" id="IPR003945">
    <property type="entry name" value="NU5C-like"/>
</dbReference>
<feature type="transmembrane region" description="Helical" evidence="9">
    <location>
        <begin position="442"/>
        <end position="459"/>
    </location>
</feature>
<feature type="domain" description="NADH:quinone oxidoreductase/Mrp antiporter transmembrane" evidence="10">
    <location>
        <begin position="93"/>
        <end position="357"/>
    </location>
</feature>
<evidence type="ECO:0000256" key="8">
    <source>
        <dbReference type="ARBA" id="ARBA00049551"/>
    </source>
</evidence>
<keyword evidence="4" id="KW-0679">Respiratory chain</keyword>
<keyword evidence="9" id="KW-0813">Transport</keyword>
<feature type="transmembrane region" description="Helical" evidence="9">
    <location>
        <begin position="290"/>
        <end position="310"/>
    </location>
</feature>
<evidence type="ECO:0000256" key="3">
    <source>
        <dbReference type="ARBA" id="ARBA00021096"/>
    </source>
</evidence>
<feature type="transmembrane region" description="Helical" evidence="9">
    <location>
        <begin position="139"/>
        <end position="159"/>
    </location>
</feature>
<dbReference type="EC" id="7.1.1.2" evidence="2 9"/>
<evidence type="ECO:0000256" key="5">
    <source>
        <dbReference type="ARBA" id="ARBA00022692"/>
    </source>
</evidence>
<dbReference type="PANTHER" id="PTHR42829">
    <property type="entry name" value="NADH-UBIQUINONE OXIDOREDUCTASE CHAIN 5"/>
    <property type="match status" value="1"/>
</dbReference>
<feature type="transmembrane region" description="Helical" evidence="9">
    <location>
        <begin position="405"/>
        <end position="430"/>
    </location>
</feature>
<dbReference type="Pfam" id="PF00361">
    <property type="entry name" value="Proton_antipo_M"/>
    <property type="match status" value="1"/>
</dbReference>
<feature type="transmembrane region" description="Helical" evidence="9">
    <location>
        <begin position="199"/>
        <end position="219"/>
    </location>
</feature>
<comment type="subcellular location">
    <subcellularLocation>
        <location evidence="1">Membrane</location>
        <topology evidence="1">Multi-pass membrane protein</topology>
    </subcellularLocation>
</comment>
<sequence>MLLKWGLWSGMLVGVLWACGGVGGDLVFGMFLGGVECSFLVDFYSLFFMVVACYVTLSIMSFSGWYMAEEPAILKFTLFLGVFLLFMLMLVFAGNLMFLMIGWEGVGIMSFLLISWWSGRSEASVAGVSAIIYNRVGDFGLYLALFALVGSGGALSILGDWGASEVGGLVLLLILVGAMAKSSQFLFHPWLPSAMEGPTPVSSLLHSSTMVVAGVFVLIRLGDLLSMGVGGAVLLVGALTMLYGAACAYGQEDMKKVVAFSTTSQLGLMVCSLGLGYYLVAFFHMCMHAFFKSLIFISSGVFIHSSVGGLQDMRGGGLSAGFSFLCLMLGSLSLGGFPFFAGFFSKDSLLENMYGPVVNRFGIVLLIMASVVTVGYSLKLAVNIGGRWSTGSVVGSLLGGVENGAVLWFMLRLVTLGVGLGFFMIAGFGICGEEYLWSSLKVVPLGILFAGLLLGWLSWGGQTAGIFMYSYNPLIHRMVVSFFLKKFCVALGVCEFWLWEGLHIGGFARSAATASSLALSAFGGGLRSYFAWVLTSILLISCLMHFV</sequence>
<feature type="transmembrane region" description="Helical" evidence="9">
    <location>
        <begin position="166"/>
        <end position="187"/>
    </location>
</feature>
<evidence type="ECO:0000259" key="10">
    <source>
        <dbReference type="Pfam" id="PF00361"/>
    </source>
</evidence>
<feature type="transmembrane region" description="Helical" evidence="9">
    <location>
        <begin position="224"/>
        <end position="246"/>
    </location>
</feature>
<dbReference type="GO" id="GO:0016020">
    <property type="term" value="C:membrane"/>
    <property type="evidence" value="ECO:0007669"/>
    <property type="project" value="UniProtKB-SubCell"/>
</dbReference>
<evidence type="ECO:0000256" key="4">
    <source>
        <dbReference type="ARBA" id="ARBA00022660"/>
    </source>
</evidence>
<comment type="catalytic activity">
    <reaction evidence="8 9">
        <text>a ubiquinone + NADH + 5 H(+)(in) = a ubiquinol + NAD(+) + 4 H(+)(out)</text>
        <dbReference type="Rhea" id="RHEA:29091"/>
        <dbReference type="Rhea" id="RHEA-COMP:9565"/>
        <dbReference type="Rhea" id="RHEA-COMP:9566"/>
        <dbReference type="ChEBI" id="CHEBI:15378"/>
        <dbReference type="ChEBI" id="CHEBI:16389"/>
        <dbReference type="ChEBI" id="CHEBI:17976"/>
        <dbReference type="ChEBI" id="CHEBI:57540"/>
        <dbReference type="ChEBI" id="CHEBI:57945"/>
        <dbReference type="EC" id="7.1.1.2"/>
    </reaction>
</comment>
<evidence type="ECO:0000256" key="6">
    <source>
        <dbReference type="ARBA" id="ARBA00022989"/>
    </source>
</evidence>
<dbReference type="InterPro" id="IPR001516">
    <property type="entry name" value="Proton_antipo_N"/>
</dbReference>
<dbReference type="GO" id="GO:0015990">
    <property type="term" value="P:electron transport coupled proton transport"/>
    <property type="evidence" value="ECO:0007669"/>
    <property type="project" value="TreeGrafter"/>
</dbReference>
<name>A7WL67_9ASCI</name>
<protein>
    <recommendedName>
        <fullName evidence="3 9">NADH-ubiquinone oxidoreductase chain 5</fullName>
        <ecNumber evidence="2 9">7.1.1.2</ecNumber>
    </recommendedName>
</protein>
<keyword evidence="5 9" id="KW-0812">Transmembrane</keyword>
<keyword evidence="4" id="KW-0249">Electron transport</keyword>
<dbReference type="GO" id="GO:0042773">
    <property type="term" value="P:ATP synthesis coupled electron transport"/>
    <property type="evidence" value="ECO:0007669"/>
    <property type="project" value="InterPro"/>
</dbReference>
<evidence type="ECO:0000259" key="11">
    <source>
        <dbReference type="Pfam" id="PF00662"/>
    </source>
</evidence>
<dbReference type="AlphaFoldDB" id="A7WL67"/>
<feature type="domain" description="NADH-Ubiquinone oxidoreductase (complex I) chain 5 N-terminal" evidence="11">
    <location>
        <begin position="35"/>
        <end position="76"/>
    </location>
</feature>
<gene>
    <name evidence="12" type="primary">nad5</name>
</gene>
<keyword evidence="6 9" id="KW-1133">Transmembrane helix</keyword>
<feature type="transmembrane region" description="Helical" evidence="9">
    <location>
        <begin position="529"/>
        <end position="546"/>
    </location>
</feature>
<evidence type="ECO:0000256" key="7">
    <source>
        <dbReference type="ARBA" id="ARBA00023136"/>
    </source>
</evidence>
<dbReference type="GO" id="GO:0003954">
    <property type="term" value="F:NADH dehydrogenase activity"/>
    <property type="evidence" value="ECO:0007669"/>
    <property type="project" value="TreeGrafter"/>
</dbReference>
<feature type="transmembrane region" description="Helical" evidence="9">
    <location>
        <begin position="72"/>
        <end position="91"/>
    </location>
</feature>
<keyword evidence="9" id="KW-0520">NAD</keyword>
<dbReference type="GO" id="GO:0008137">
    <property type="term" value="F:NADH dehydrogenase (ubiquinone) activity"/>
    <property type="evidence" value="ECO:0007669"/>
    <property type="project" value="UniProtKB-EC"/>
</dbReference>
<comment type="function">
    <text evidence="9">Core subunit of the mitochondrial membrane respiratory chain NADH dehydrogenase (Complex I) which catalyzes electron transfer from NADH through the respiratory chain, using ubiquinone as an electron acceptor. Essential for the catalytic activity and assembly of complex I.</text>
</comment>
<feature type="transmembrane region" description="Helical" evidence="9">
    <location>
        <begin position="43"/>
        <end position="66"/>
    </location>
</feature>
<evidence type="ECO:0000256" key="9">
    <source>
        <dbReference type="RuleBase" id="RU003404"/>
    </source>
</evidence>
<feature type="transmembrane region" description="Helical" evidence="9">
    <location>
        <begin position="357"/>
        <end position="378"/>
    </location>
</feature>
<dbReference type="PANTHER" id="PTHR42829:SF2">
    <property type="entry name" value="NADH-UBIQUINONE OXIDOREDUCTASE CHAIN 5"/>
    <property type="match status" value="1"/>
</dbReference>
<reference evidence="12" key="1">
    <citation type="journal article" date="2007" name="BMC Evol. Biol.">
        <title>The mitochondrial genome of Phallusia mammillata and Phallusia fumigata (Tunicata, Ascidiacea): high genome plasticity at intra-genus level.</title>
        <authorList>
            <person name="Iannelli F."/>
            <person name="Griggio F."/>
            <person name="Pesole G."/>
            <person name="Gissi C."/>
        </authorList>
    </citation>
    <scope>NUCLEOTIDE SEQUENCE</scope>
    <source>
        <tissue evidence="12">Muscle</tissue>
    </source>
</reference>
<dbReference type="PRINTS" id="PR01434">
    <property type="entry name" value="NADHDHGNASE5"/>
</dbReference>
<feature type="transmembrane region" description="Helical" evidence="9">
    <location>
        <begin position="266"/>
        <end position="283"/>
    </location>
</feature>
<keyword evidence="7 9" id="KW-0472">Membrane</keyword>
<dbReference type="EMBL" id="AM292320">
    <property type="protein sequence ID" value="CAL23080.2"/>
    <property type="molecule type" value="Genomic_DNA"/>
</dbReference>
<evidence type="ECO:0000256" key="2">
    <source>
        <dbReference type="ARBA" id="ARBA00012944"/>
    </source>
</evidence>
<accession>A7WL67</accession>
<feature type="transmembrane region" description="Helical" evidence="9">
    <location>
        <begin position="322"/>
        <end position="345"/>
    </location>
</feature>
<keyword evidence="9" id="KW-0830">Ubiquinone</keyword>
<keyword evidence="9 12" id="KW-0496">Mitochondrion</keyword>
<evidence type="ECO:0000313" key="12">
    <source>
        <dbReference type="EMBL" id="CAL23080.2"/>
    </source>
</evidence>
<feature type="transmembrane region" description="Helical" evidence="9">
    <location>
        <begin position="6"/>
        <end position="31"/>
    </location>
</feature>
<geneLocation type="mitochondrion" evidence="12"/>
<evidence type="ECO:0000256" key="1">
    <source>
        <dbReference type="ARBA" id="ARBA00004141"/>
    </source>
</evidence>
<dbReference type="Pfam" id="PF00662">
    <property type="entry name" value="Proton_antipo_N"/>
    <property type="match status" value="1"/>
</dbReference>
<organism evidence="12">
    <name type="scientific">Phallusia mammillata</name>
    <dbReference type="NCBI Taxonomy" id="59560"/>
    <lineage>
        <taxon>Eukaryota</taxon>
        <taxon>Metazoa</taxon>
        <taxon>Chordata</taxon>
        <taxon>Tunicata</taxon>
        <taxon>Ascidiacea</taxon>
        <taxon>Phlebobranchia</taxon>
        <taxon>Ascidiidae</taxon>
        <taxon>Phallusia</taxon>
    </lineage>
</organism>
<dbReference type="InterPro" id="IPR001750">
    <property type="entry name" value="ND/Mrp_TM"/>
</dbReference>